<evidence type="ECO:0000313" key="3">
    <source>
        <dbReference type="Proteomes" id="UP000295136"/>
    </source>
</evidence>
<proteinExistence type="predicted"/>
<feature type="region of interest" description="Disordered" evidence="1">
    <location>
        <begin position="1"/>
        <end position="20"/>
    </location>
</feature>
<dbReference type="EMBL" id="SMLD01000162">
    <property type="protein sequence ID" value="TDE33145.1"/>
    <property type="molecule type" value="Genomic_DNA"/>
</dbReference>
<keyword evidence="3" id="KW-1185">Reference proteome</keyword>
<gene>
    <name evidence="2" type="ORF">E1295_38625</name>
</gene>
<accession>A0A4R5EFI4</accession>
<name>A0A4R5EFI4_9ACTN</name>
<comment type="caution">
    <text evidence="2">The sequence shown here is derived from an EMBL/GenBank/DDBJ whole genome shotgun (WGS) entry which is preliminary data.</text>
</comment>
<protein>
    <submittedName>
        <fullName evidence="2">Uncharacterized protein</fullName>
    </submittedName>
</protein>
<organism evidence="2 3">
    <name type="scientific">Nonomuraea mesophila</name>
    <dbReference type="NCBI Taxonomy" id="2530382"/>
    <lineage>
        <taxon>Bacteria</taxon>
        <taxon>Bacillati</taxon>
        <taxon>Actinomycetota</taxon>
        <taxon>Actinomycetes</taxon>
        <taxon>Streptosporangiales</taxon>
        <taxon>Streptosporangiaceae</taxon>
        <taxon>Nonomuraea</taxon>
    </lineage>
</organism>
<reference evidence="2 3" key="1">
    <citation type="submission" date="2019-03" db="EMBL/GenBank/DDBJ databases">
        <title>Draft genome sequences of novel Actinobacteria.</title>
        <authorList>
            <person name="Sahin N."/>
            <person name="Ay H."/>
            <person name="Saygin H."/>
        </authorList>
    </citation>
    <scope>NUCLEOTIDE SEQUENCE [LARGE SCALE GENOMIC DNA]</scope>
    <source>
        <strain evidence="2 3">6K102</strain>
    </source>
</reference>
<dbReference type="Proteomes" id="UP000295136">
    <property type="component" value="Unassembled WGS sequence"/>
</dbReference>
<sequence length="228" mass="25479">MSGNLTRMIPHRNGREATPRRRMLKKPGWVIFGVLAIVALTLPYLGQALFSPWALPLTGRPTLPGYWHGEMSFGRGDQRPVIMQLRATTCRRCSDDIEGEATVCAPGRSIDYRLSGEAADRNARRFTLDSWPYPDTREPGTHLGHLEATWAGGDEISITATLHVTNADGSWSSNKQPAEPSRFRLHRGTETNLRTACRPQARPSRSSAGRTYQGWVRKRQAGRRLFVG</sequence>
<evidence type="ECO:0000313" key="2">
    <source>
        <dbReference type="EMBL" id="TDE33145.1"/>
    </source>
</evidence>
<dbReference type="RefSeq" id="WP_132638650.1">
    <property type="nucleotide sequence ID" value="NZ_SMLD01000162.1"/>
</dbReference>
<evidence type="ECO:0000256" key="1">
    <source>
        <dbReference type="SAM" id="MobiDB-lite"/>
    </source>
</evidence>
<dbReference type="AlphaFoldDB" id="A0A4R5EFI4"/>